<evidence type="ECO:0000313" key="6">
    <source>
        <dbReference type="EMBL" id="OEH84428.1"/>
    </source>
</evidence>
<dbReference type="NCBIfam" id="TIGR00254">
    <property type="entry name" value="GGDEF"/>
    <property type="match status" value="1"/>
</dbReference>
<dbReference type="PANTHER" id="PTHR45228">
    <property type="entry name" value="CYCLIC DI-GMP PHOSPHODIESTERASE TM_0186-RELATED"/>
    <property type="match status" value="1"/>
</dbReference>
<reference evidence="6 7" key="1">
    <citation type="submission" date="2016-09" db="EMBL/GenBank/DDBJ databases">
        <title>Desulfuribacillus arsenicus sp. nov., an obligately anaerobic, dissimilatory arsenic- and antimonate-reducing bacterium isolated from anoxic sediments.</title>
        <authorList>
            <person name="Abin C.A."/>
            <person name="Hollibaugh J.T."/>
        </authorList>
    </citation>
    <scope>NUCLEOTIDE SEQUENCE [LARGE SCALE GENOMIC DNA]</scope>
    <source>
        <strain evidence="6 7">MLFW-2</strain>
    </source>
</reference>
<organism evidence="6 7">
    <name type="scientific">Desulfuribacillus stibiiarsenatis</name>
    <dbReference type="NCBI Taxonomy" id="1390249"/>
    <lineage>
        <taxon>Bacteria</taxon>
        <taxon>Bacillati</taxon>
        <taxon>Bacillota</taxon>
        <taxon>Desulfuribacillia</taxon>
        <taxon>Desulfuribacillales</taxon>
        <taxon>Desulfuribacillaceae</taxon>
        <taxon>Desulfuribacillus</taxon>
    </lineage>
</organism>
<sequence length="613" mass="70429">MDQELNVLFIEDSENDVLLLKRAMENGGFKIRMKQIQTKEELLFSLMGHDWDVIISDYSMPNFDAFSALRTLQEVGLDIPFIVVSGTILEELAVEIMKAGAHDYIMKDNTIRLIPAVRREIQEANVRRLKRIVEENLRDNERKFRTLAENSLDYILRINSDGVIIYANQKVLTRCANGSSFNRGMKYDEIEIFHDLEVIRKAMNHVFNKHGPARIETQTNIAEWIDWQLVPEFDVDNHIRSVMVVGRDITERKIMEEELKYLSTHDPLTGLHNRIYLEHQLKRLNHEMYLPIGFLICDVDGLKIINDSFGHDVGDKLLQEVGQIIKKGVPLDAISTRIGGDEFAILLPNTSREGLLECMEDIRTQQDLYNQNNPQLPISISIGYAINTGENNLLDTYREADNFMYREKLHEKRSTRSGIVQLLIKALEVRDFETEKHTERMEELVVLMAKHVNLPESQIVDLRLFARFHDIGKVGIPDEILFKTGKLTETEWEKMKQHSEIGFRIAMSAPELKHIANFILKHHEWWNGKGYPLGIKGEGIPIECRMLAIADAFDAMTSNRPYRDGMAVEAAVQELQRYAGTQFDPALVEVFISSMQSSSIQPSTCQSSTIQQS</sequence>
<dbReference type="SMART" id="SM00471">
    <property type="entry name" value="HDc"/>
    <property type="match status" value="1"/>
</dbReference>
<proteinExistence type="predicted"/>
<dbReference type="PROSITE" id="PS50887">
    <property type="entry name" value="GGDEF"/>
    <property type="match status" value="1"/>
</dbReference>
<evidence type="ECO:0000259" key="3">
    <source>
        <dbReference type="PROSITE" id="PS50113"/>
    </source>
</evidence>
<dbReference type="CDD" id="cd00077">
    <property type="entry name" value="HDc"/>
    <property type="match status" value="1"/>
</dbReference>
<dbReference type="PROSITE" id="PS50113">
    <property type="entry name" value="PAC"/>
    <property type="match status" value="1"/>
</dbReference>
<dbReference type="SUPFAM" id="SSF55073">
    <property type="entry name" value="Nucleotide cyclase"/>
    <property type="match status" value="1"/>
</dbReference>
<dbReference type="SUPFAM" id="SSF55785">
    <property type="entry name" value="PYP-like sensor domain (PAS domain)"/>
    <property type="match status" value="1"/>
</dbReference>
<dbReference type="NCBIfam" id="TIGR00229">
    <property type="entry name" value="sensory_box"/>
    <property type="match status" value="1"/>
</dbReference>
<dbReference type="InterPro" id="IPR000014">
    <property type="entry name" value="PAS"/>
</dbReference>
<feature type="domain" description="GGDEF" evidence="4">
    <location>
        <begin position="290"/>
        <end position="421"/>
    </location>
</feature>
<feature type="domain" description="PAC" evidence="3">
    <location>
        <begin position="209"/>
        <end position="261"/>
    </location>
</feature>
<dbReference type="Gene3D" id="3.30.70.270">
    <property type="match status" value="1"/>
</dbReference>
<dbReference type="InterPro" id="IPR052020">
    <property type="entry name" value="Cyclic_di-GMP/3'3'-cGAMP_PDE"/>
</dbReference>
<dbReference type="SMART" id="SM00267">
    <property type="entry name" value="GGDEF"/>
    <property type="match status" value="1"/>
</dbReference>
<comment type="caution">
    <text evidence="6">The sequence shown here is derived from an EMBL/GenBank/DDBJ whole genome shotgun (WGS) entry which is preliminary data.</text>
</comment>
<dbReference type="RefSeq" id="WP_069703141.1">
    <property type="nucleotide sequence ID" value="NZ_MJAT01000038.1"/>
</dbReference>
<keyword evidence="7" id="KW-1185">Reference proteome</keyword>
<dbReference type="InterPro" id="IPR003607">
    <property type="entry name" value="HD/PDEase_dom"/>
</dbReference>
<dbReference type="PROSITE" id="PS50110">
    <property type="entry name" value="RESPONSE_REGULATORY"/>
    <property type="match status" value="1"/>
</dbReference>
<evidence type="ECO:0000259" key="5">
    <source>
        <dbReference type="PROSITE" id="PS51832"/>
    </source>
</evidence>
<evidence type="ECO:0000259" key="4">
    <source>
        <dbReference type="PROSITE" id="PS50887"/>
    </source>
</evidence>
<dbReference type="GO" id="GO:0000160">
    <property type="term" value="P:phosphorelay signal transduction system"/>
    <property type="evidence" value="ECO:0007669"/>
    <property type="project" value="InterPro"/>
</dbReference>
<feature type="modified residue" description="4-aspartylphosphate" evidence="1">
    <location>
        <position position="57"/>
    </location>
</feature>
<evidence type="ECO:0000259" key="2">
    <source>
        <dbReference type="PROSITE" id="PS50110"/>
    </source>
</evidence>
<name>A0A1E5L2R8_9FIRM</name>
<dbReference type="EMBL" id="MJAT01000038">
    <property type="protein sequence ID" value="OEH84428.1"/>
    <property type="molecule type" value="Genomic_DNA"/>
</dbReference>
<dbReference type="InterPro" id="IPR035965">
    <property type="entry name" value="PAS-like_dom_sf"/>
</dbReference>
<dbReference type="SUPFAM" id="SSF52172">
    <property type="entry name" value="CheY-like"/>
    <property type="match status" value="1"/>
</dbReference>
<dbReference type="InterPro" id="IPR001789">
    <property type="entry name" value="Sig_transdc_resp-reg_receiver"/>
</dbReference>
<dbReference type="InterPro" id="IPR037522">
    <property type="entry name" value="HD_GYP_dom"/>
</dbReference>
<feature type="domain" description="HD-GYP" evidence="5">
    <location>
        <begin position="412"/>
        <end position="607"/>
    </location>
</feature>
<dbReference type="Pfam" id="PF00072">
    <property type="entry name" value="Response_reg"/>
    <property type="match status" value="1"/>
</dbReference>
<protein>
    <recommendedName>
        <fullName evidence="8">Diguanylate cyclase</fullName>
    </recommendedName>
</protein>
<dbReference type="InterPro" id="IPR013656">
    <property type="entry name" value="PAS_4"/>
</dbReference>
<dbReference type="Gene3D" id="3.40.50.2300">
    <property type="match status" value="1"/>
</dbReference>
<dbReference type="SUPFAM" id="SSF109604">
    <property type="entry name" value="HD-domain/PDEase-like"/>
    <property type="match status" value="1"/>
</dbReference>
<dbReference type="InterPro" id="IPR011006">
    <property type="entry name" value="CheY-like_superfamily"/>
</dbReference>
<dbReference type="Pfam" id="PF00990">
    <property type="entry name" value="GGDEF"/>
    <property type="match status" value="1"/>
</dbReference>
<dbReference type="SMART" id="SM00448">
    <property type="entry name" value="REC"/>
    <property type="match status" value="1"/>
</dbReference>
<keyword evidence="1" id="KW-0597">Phosphoprotein</keyword>
<dbReference type="Proteomes" id="UP000095255">
    <property type="component" value="Unassembled WGS sequence"/>
</dbReference>
<dbReference type="CDD" id="cd01949">
    <property type="entry name" value="GGDEF"/>
    <property type="match status" value="1"/>
</dbReference>
<dbReference type="Gene3D" id="3.30.450.20">
    <property type="entry name" value="PAS domain"/>
    <property type="match status" value="1"/>
</dbReference>
<dbReference type="Gene3D" id="1.10.3210.10">
    <property type="entry name" value="Hypothetical protein af1432"/>
    <property type="match status" value="1"/>
</dbReference>
<dbReference type="InterPro" id="IPR000700">
    <property type="entry name" value="PAS-assoc_C"/>
</dbReference>
<dbReference type="InterPro" id="IPR000160">
    <property type="entry name" value="GGDEF_dom"/>
</dbReference>
<gene>
    <name evidence="6" type="ORF">BHU72_09425</name>
</gene>
<dbReference type="CDD" id="cd00156">
    <property type="entry name" value="REC"/>
    <property type="match status" value="1"/>
</dbReference>
<dbReference type="PROSITE" id="PS51832">
    <property type="entry name" value="HD_GYP"/>
    <property type="match status" value="1"/>
</dbReference>
<accession>A0A1E5L2R8</accession>
<dbReference type="InterPro" id="IPR043128">
    <property type="entry name" value="Rev_trsase/Diguanyl_cyclase"/>
</dbReference>
<dbReference type="STRING" id="1390249.BHU72_09425"/>
<dbReference type="Pfam" id="PF13487">
    <property type="entry name" value="HD_5"/>
    <property type="match status" value="1"/>
</dbReference>
<evidence type="ECO:0000256" key="1">
    <source>
        <dbReference type="PROSITE-ProRule" id="PRU00169"/>
    </source>
</evidence>
<evidence type="ECO:0008006" key="8">
    <source>
        <dbReference type="Google" id="ProtNLM"/>
    </source>
</evidence>
<feature type="domain" description="Response regulatory" evidence="2">
    <location>
        <begin position="6"/>
        <end position="122"/>
    </location>
</feature>
<dbReference type="PANTHER" id="PTHR45228:SF1">
    <property type="entry name" value="CYCLIC DI-GMP PHOSPHODIESTERASE TM_0186"/>
    <property type="match status" value="1"/>
</dbReference>
<dbReference type="Pfam" id="PF08448">
    <property type="entry name" value="PAS_4"/>
    <property type="match status" value="1"/>
</dbReference>
<dbReference type="InterPro" id="IPR029787">
    <property type="entry name" value="Nucleotide_cyclase"/>
</dbReference>
<evidence type="ECO:0000313" key="7">
    <source>
        <dbReference type="Proteomes" id="UP000095255"/>
    </source>
</evidence>
<dbReference type="AlphaFoldDB" id="A0A1E5L2R8"/>